<proteinExistence type="inferred from homology"/>
<keyword evidence="4 5" id="KW-0274">FAD</keyword>
<dbReference type="Proteomes" id="UP000239724">
    <property type="component" value="Unassembled WGS sequence"/>
</dbReference>
<dbReference type="EMBL" id="NHRY01000272">
    <property type="protein sequence ID" value="PPQ26188.1"/>
    <property type="molecule type" value="Genomic_DNA"/>
</dbReference>
<dbReference type="InterPro" id="IPR012132">
    <property type="entry name" value="GMC_OxRdtase"/>
</dbReference>
<gene>
    <name evidence="8" type="ORF">CCS01_30660</name>
</gene>
<evidence type="ECO:0000256" key="1">
    <source>
        <dbReference type="ARBA" id="ARBA00001974"/>
    </source>
</evidence>
<dbReference type="PROSITE" id="PS00623">
    <property type="entry name" value="GMC_OXRED_1"/>
    <property type="match status" value="1"/>
</dbReference>
<dbReference type="InterPro" id="IPR036188">
    <property type="entry name" value="FAD/NAD-bd_sf"/>
</dbReference>
<keyword evidence="9" id="KW-1185">Reference proteome</keyword>
<evidence type="ECO:0000256" key="4">
    <source>
        <dbReference type="ARBA" id="ARBA00022827"/>
    </source>
</evidence>
<evidence type="ECO:0000256" key="5">
    <source>
        <dbReference type="RuleBase" id="RU003968"/>
    </source>
</evidence>
<dbReference type="SUPFAM" id="SSF54373">
    <property type="entry name" value="FAD-linked reductases, C-terminal domain"/>
    <property type="match status" value="1"/>
</dbReference>
<accession>A0A2S6MV16</accession>
<evidence type="ECO:0000256" key="3">
    <source>
        <dbReference type="ARBA" id="ARBA00022630"/>
    </source>
</evidence>
<feature type="domain" description="Glucose-methanol-choline oxidoreductase N-terminal" evidence="7">
    <location>
        <begin position="253"/>
        <end position="267"/>
    </location>
</feature>
<sequence length="542" mass="59088">MQQETYDFIVTGAGSAGCAVAGRLAESGRHRVLLLEAGPPDRNPWIHIPLGYGKTYVDPRVNWKFETEPQPQMANRRLYLPRGKTLGGSSSINGMIYIRGHHGDYDEWRQRGCAGWDWDSVLPYFRKAENQARGGDEFHGTGGPLQVSDQAEKGELSRAVLDACVQAGIPANPDFNGAQQEGCGYYQTTTSNRRRWSAAKAYLSNPPPNLVIRTGAHATRVLIEQGRAIGVEYQTRAGRQVSRAGREVIVSGGTYGSPQLLMLSGLGPAQHLQDMGIPVLRDMPAVGSNLHDHFNTAASWKCSKPITLNDLHYSAFRRISAGLRYVLFRSGPMAGNGITAGLFTRSDPRLERPDIQVNLFEWSTQERSRDAVIPHPFPGFTLTPVHLRPEGRGTVRLKSADAFAWPAVLFDYLRTEYDIRAALFGLRLVRRIAEQPALRPYVVEEIFPGSALAGDEELLDYVRRTGVSNQHPTSSCAMGTGPNTVVDPRLRVHGVGALRVADASVMPVAVGGNTNAPTIMIGEKAAAMILEDAQAAAPSMAA</sequence>
<dbReference type="PANTHER" id="PTHR11552">
    <property type="entry name" value="GLUCOSE-METHANOL-CHOLINE GMC OXIDOREDUCTASE"/>
    <property type="match status" value="1"/>
</dbReference>
<comment type="cofactor">
    <cofactor evidence="1">
        <name>FAD</name>
        <dbReference type="ChEBI" id="CHEBI:57692"/>
    </cofactor>
</comment>
<dbReference type="InterPro" id="IPR000172">
    <property type="entry name" value="GMC_OxRdtase_N"/>
</dbReference>
<dbReference type="GO" id="GO:0050660">
    <property type="term" value="F:flavin adenine dinucleotide binding"/>
    <property type="evidence" value="ECO:0007669"/>
    <property type="project" value="InterPro"/>
</dbReference>
<evidence type="ECO:0000259" key="7">
    <source>
        <dbReference type="PROSITE" id="PS00624"/>
    </source>
</evidence>
<dbReference type="PANTHER" id="PTHR11552:SF147">
    <property type="entry name" value="CHOLINE DEHYDROGENASE, MITOCHONDRIAL"/>
    <property type="match status" value="1"/>
</dbReference>
<dbReference type="Gene3D" id="3.30.560.10">
    <property type="entry name" value="Glucose Oxidase, domain 3"/>
    <property type="match status" value="1"/>
</dbReference>
<evidence type="ECO:0000256" key="2">
    <source>
        <dbReference type="ARBA" id="ARBA00010790"/>
    </source>
</evidence>
<dbReference type="SUPFAM" id="SSF51905">
    <property type="entry name" value="FAD/NAD(P)-binding domain"/>
    <property type="match status" value="1"/>
</dbReference>
<dbReference type="AlphaFoldDB" id="A0A2S6MV16"/>
<dbReference type="GO" id="GO:0016614">
    <property type="term" value="F:oxidoreductase activity, acting on CH-OH group of donors"/>
    <property type="evidence" value="ECO:0007669"/>
    <property type="project" value="InterPro"/>
</dbReference>
<comment type="caution">
    <text evidence="8">The sequence shown here is derived from an EMBL/GenBank/DDBJ whole genome shotgun (WGS) entry which is preliminary data.</text>
</comment>
<name>A0A2S6MV16_RHOGL</name>
<dbReference type="InterPro" id="IPR007867">
    <property type="entry name" value="GMC_OxRtase_C"/>
</dbReference>
<dbReference type="RefSeq" id="WP_104522909.1">
    <property type="nucleotide sequence ID" value="NZ_NHRY01000272.1"/>
</dbReference>
<dbReference type="PROSITE" id="PS00624">
    <property type="entry name" value="GMC_OXRED_2"/>
    <property type="match status" value="1"/>
</dbReference>
<organism evidence="8 9">
    <name type="scientific">Rhodopila globiformis</name>
    <name type="common">Rhodopseudomonas globiformis</name>
    <dbReference type="NCBI Taxonomy" id="1071"/>
    <lineage>
        <taxon>Bacteria</taxon>
        <taxon>Pseudomonadati</taxon>
        <taxon>Pseudomonadota</taxon>
        <taxon>Alphaproteobacteria</taxon>
        <taxon>Acetobacterales</taxon>
        <taxon>Acetobacteraceae</taxon>
        <taxon>Rhodopila</taxon>
    </lineage>
</organism>
<reference evidence="8 9" key="1">
    <citation type="journal article" date="2018" name="Arch. Microbiol.">
        <title>New insights into the metabolic potential of the phototrophic purple bacterium Rhodopila globiformis DSM 161(T) from its draft genome sequence and evidence for a vanadium-dependent nitrogenase.</title>
        <authorList>
            <person name="Imhoff J.F."/>
            <person name="Rahn T."/>
            <person name="Kunzel S."/>
            <person name="Neulinger S.C."/>
        </authorList>
    </citation>
    <scope>NUCLEOTIDE SEQUENCE [LARGE SCALE GENOMIC DNA]</scope>
    <source>
        <strain evidence="8 9">DSM 161</strain>
    </source>
</reference>
<keyword evidence="3 5" id="KW-0285">Flavoprotein</keyword>
<evidence type="ECO:0000259" key="6">
    <source>
        <dbReference type="PROSITE" id="PS00623"/>
    </source>
</evidence>
<feature type="domain" description="Glucose-methanol-choline oxidoreductase N-terminal" evidence="6">
    <location>
        <begin position="83"/>
        <end position="106"/>
    </location>
</feature>
<dbReference type="OrthoDB" id="9785276at2"/>
<dbReference type="Gene3D" id="3.50.50.60">
    <property type="entry name" value="FAD/NAD(P)-binding domain"/>
    <property type="match status" value="1"/>
</dbReference>
<evidence type="ECO:0000313" key="8">
    <source>
        <dbReference type="EMBL" id="PPQ26188.1"/>
    </source>
</evidence>
<comment type="similarity">
    <text evidence="2 5">Belongs to the GMC oxidoreductase family.</text>
</comment>
<dbReference type="PIRSF" id="PIRSF000137">
    <property type="entry name" value="Alcohol_oxidase"/>
    <property type="match status" value="1"/>
</dbReference>
<evidence type="ECO:0000313" key="9">
    <source>
        <dbReference type="Proteomes" id="UP000239724"/>
    </source>
</evidence>
<protein>
    <submittedName>
        <fullName evidence="8">Choline dehydrogenase</fullName>
    </submittedName>
</protein>
<dbReference type="Pfam" id="PF05199">
    <property type="entry name" value="GMC_oxred_C"/>
    <property type="match status" value="1"/>
</dbReference>
<dbReference type="Pfam" id="PF00732">
    <property type="entry name" value="GMC_oxred_N"/>
    <property type="match status" value="1"/>
</dbReference>